<reference evidence="1" key="2">
    <citation type="submission" date="2022-12" db="EMBL/GenBank/DDBJ databases">
        <authorList>
            <person name="Sun Q."/>
            <person name="Kim S."/>
        </authorList>
    </citation>
    <scope>NUCLEOTIDE SEQUENCE</scope>
    <source>
        <strain evidence="1">KCTC 12343</strain>
    </source>
</reference>
<proteinExistence type="predicted"/>
<evidence type="ECO:0000313" key="1">
    <source>
        <dbReference type="EMBL" id="GGY56765.1"/>
    </source>
</evidence>
<dbReference type="AlphaFoldDB" id="A0AA87XVI5"/>
<dbReference type="Proteomes" id="UP000628442">
    <property type="component" value="Unassembled WGS sequence"/>
</dbReference>
<gene>
    <name evidence="1" type="ORF">GCM10007387_44150</name>
</gene>
<reference evidence="1" key="1">
    <citation type="journal article" date="2014" name="Int. J. Syst. Evol. Microbiol.">
        <title>Complete genome sequence of Corynebacterium casei LMG S-19264T (=DSM 44701T), isolated from a smear-ripened cheese.</title>
        <authorList>
            <consortium name="US DOE Joint Genome Institute (JGI-PGF)"/>
            <person name="Walter F."/>
            <person name="Albersmeier A."/>
            <person name="Kalinowski J."/>
            <person name="Ruckert C."/>
        </authorList>
    </citation>
    <scope>NUCLEOTIDE SEQUENCE</scope>
    <source>
        <strain evidence="1">KCTC 12343</strain>
    </source>
</reference>
<accession>A0AA87XVI5</accession>
<comment type="caution">
    <text evidence="1">The sequence shown here is derived from an EMBL/GenBank/DDBJ whole genome shotgun (WGS) entry which is preliminary data.</text>
</comment>
<dbReference type="EMBL" id="BMWV01000011">
    <property type="protein sequence ID" value="GGY56765.1"/>
    <property type="molecule type" value="Genomic_DNA"/>
</dbReference>
<name>A0AA87XVI5_9BURK</name>
<organism evidence="1 2">
    <name type="scientific">Pseudoduganella albidiflava</name>
    <dbReference type="NCBI Taxonomy" id="321983"/>
    <lineage>
        <taxon>Bacteria</taxon>
        <taxon>Pseudomonadati</taxon>
        <taxon>Pseudomonadota</taxon>
        <taxon>Betaproteobacteria</taxon>
        <taxon>Burkholderiales</taxon>
        <taxon>Oxalobacteraceae</taxon>
        <taxon>Telluria group</taxon>
        <taxon>Pseudoduganella</taxon>
    </lineage>
</organism>
<protein>
    <submittedName>
        <fullName evidence="1">Uncharacterized protein</fullName>
    </submittedName>
</protein>
<evidence type="ECO:0000313" key="2">
    <source>
        <dbReference type="Proteomes" id="UP000628442"/>
    </source>
</evidence>
<sequence length="129" mass="14018">MSSGCYLGTLLALVLATGCSGAVRDERAVALSHVEIHASGADQGGEFCKDFRLTPRQVEDFFGRARTLPPQQLHDAFDSLPCWVRGAARSPRGQVEWEIRAGNTARMTFPDGSVQLFGCDTCDALLMKK</sequence>